<dbReference type="OrthoDB" id="9887930at2"/>
<gene>
    <name evidence="3" type="ORF">CJJ23_01085</name>
</gene>
<evidence type="ECO:0000256" key="1">
    <source>
        <dbReference type="SAM" id="MobiDB-lite"/>
    </source>
</evidence>
<feature type="signal peptide" evidence="2">
    <location>
        <begin position="1"/>
        <end position="24"/>
    </location>
</feature>
<reference evidence="4" key="1">
    <citation type="submission" date="2017-08" db="EMBL/GenBank/DDBJ databases">
        <authorList>
            <person name="Alvarez-Ponce D."/>
            <person name="Weitzman C.L."/>
            <person name="Tillett R.L."/>
            <person name="Sandmeier F.C."/>
            <person name="Tracy C.R."/>
        </authorList>
    </citation>
    <scope>NUCLEOTIDE SEQUENCE [LARGE SCALE GENOMIC DNA]</scope>
    <source>
        <strain evidence="4">723</strain>
    </source>
</reference>
<feature type="region of interest" description="Disordered" evidence="1">
    <location>
        <begin position="169"/>
        <end position="201"/>
    </location>
</feature>
<name>A0A269TJP7_9BACT</name>
<protein>
    <submittedName>
        <fullName evidence="3">Uncharacterized protein</fullName>
    </submittedName>
</protein>
<organism evidence="3 4">
    <name type="scientific">Mycoplasmopsis agassizii</name>
    <dbReference type="NCBI Taxonomy" id="33922"/>
    <lineage>
        <taxon>Bacteria</taxon>
        <taxon>Bacillati</taxon>
        <taxon>Mycoplasmatota</taxon>
        <taxon>Mycoplasmoidales</taxon>
        <taxon>Metamycoplasmataceae</taxon>
        <taxon>Mycoplasmopsis</taxon>
    </lineage>
</organism>
<dbReference type="RefSeq" id="WP_095334545.1">
    <property type="nucleotide sequence ID" value="NZ_NQNY01000002.1"/>
</dbReference>
<dbReference type="EMBL" id="NQNY01000002">
    <property type="protein sequence ID" value="PAK21713.1"/>
    <property type="molecule type" value="Genomic_DNA"/>
</dbReference>
<evidence type="ECO:0000313" key="3">
    <source>
        <dbReference type="EMBL" id="PAK21713.1"/>
    </source>
</evidence>
<dbReference type="AlphaFoldDB" id="A0A269TJP7"/>
<accession>A0A269TJP7</accession>
<proteinExistence type="predicted"/>
<sequence length="844" mass="94537">MKKIKIISTIAAVSAVAVASGVAAAVLISQKSTNSKTGLQNLYQKVSNMKGVVSLNSDEASEMGVLTNQEIVDKASEKLSTTSFKKAFAEINYQEIIDASQGFEGITRLNLLKHASTEFKNTVEDFTNLNFDVKSMSKDDTHPLIVVITISLADITKDVTVNFSDEISSETTNVEGTTPVTPDPDVPITSDPNQPEKPVDNQPIVSKELTDRQVVEKITNAINGRQLVSLDETARAGSVYAGYLLSNSQTEGEKLKYVRKFINLPIELTEDMVVSLVISQPSQYSDDLTVEIVFMKGKQLGVAAFSMTGFASIVNEFEEYWKEYSETFRTNPITVTTNSTANEFFEKIKDMQYANQLYEIAKIAKDDDDNLKNAFSVLVTPVPLKFGATSTNTFSLVDGKDSSSAGNLILTSKTVFNGIEKTAVILIRGFLSEDQSLDIVTGDPSKPLSPSQQAQKDANDLLSLLKTSTFTLKNDVGIVAAINRLRFINASTLDETQRLEAYRDYLAEVTVNEEMAALLKKSTFKKFEFNYDQSARTLANILTITVDLSFGPENDWQVKFEKMPILGSKKLEDFGDQYNPITIDFKNIEIDNFIEVERHLNFITTDIKNNRSIMQQLAQTELGAFLLSHQWADIKFTPFSDGKDDKLSVHIKTTKPTKNADGSITSEVHDVYIILKFTNRLKYKNVSLNSFLEAVNTKEMFLAITKNGWVKSKISGLWVTSWHEHIMGWKPAEADIPLDDVNNWLWLLETPASIRMVGKDATWNFVHSKNVTRMYLYAAKAPRFYWKTGFGVDIVMFDNKGNKVPYSVKGFGREVMKLHDFSFMDSTGQGYNWHEMYINGTLYY</sequence>
<dbReference type="Proteomes" id="UP000216943">
    <property type="component" value="Unassembled WGS sequence"/>
</dbReference>
<feature type="chain" id="PRO_5012786320" evidence="2">
    <location>
        <begin position="25"/>
        <end position="844"/>
    </location>
</feature>
<comment type="caution">
    <text evidence="3">The sequence shown here is derived from an EMBL/GenBank/DDBJ whole genome shotgun (WGS) entry which is preliminary data.</text>
</comment>
<evidence type="ECO:0000313" key="4">
    <source>
        <dbReference type="Proteomes" id="UP000216943"/>
    </source>
</evidence>
<evidence type="ECO:0000256" key="2">
    <source>
        <dbReference type="SAM" id="SignalP"/>
    </source>
</evidence>
<keyword evidence="2" id="KW-0732">Signal</keyword>